<dbReference type="FunCoup" id="A0A3Q1EIB6">
    <property type="interactions" value="302"/>
</dbReference>
<dbReference type="GO" id="GO:0008940">
    <property type="term" value="F:nitrate reductase activity"/>
    <property type="evidence" value="ECO:0007669"/>
    <property type="project" value="TreeGrafter"/>
</dbReference>
<feature type="domain" description="MOSC" evidence="3">
    <location>
        <begin position="233"/>
        <end position="384"/>
    </location>
</feature>
<keyword evidence="2" id="KW-1133">Transmembrane helix</keyword>
<keyword evidence="5" id="KW-1185">Reference proteome</keyword>
<dbReference type="GO" id="GO:0030151">
    <property type="term" value="F:molybdenum ion binding"/>
    <property type="evidence" value="ECO:0007669"/>
    <property type="project" value="InterPro"/>
</dbReference>
<dbReference type="InParanoid" id="A0A3Q1EIB6"/>
<dbReference type="PANTHER" id="PTHR14237:SF19">
    <property type="entry name" value="MITOCHONDRIAL AMIDOXIME REDUCING COMPONENT 1"/>
    <property type="match status" value="1"/>
</dbReference>
<dbReference type="SUPFAM" id="SSF50800">
    <property type="entry name" value="PK beta-barrel domain-like"/>
    <property type="match status" value="1"/>
</dbReference>
<reference evidence="4" key="1">
    <citation type="submission" date="2025-08" db="UniProtKB">
        <authorList>
            <consortium name="Ensembl"/>
        </authorList>
    </citation>
    <scope>IDENTIFICATION</scope>
</reference>
<evidence type="ECO:0000259" key="3">
    <source>
        <dbReference type="PROSITE" id="PS51340"/>
    </source>
</evidence>
<dbReference type="PROSITE" id="PS51340">
    <property type="entry name" value="MOSC"/>
    <property type="match status" value="1"/>
</dbReference>
<feature type="compositionally biased region" description="Basic and acidic residues" evidence="1">
    <location>
        <begin position="1"/>
        <end position="15"/>
    </location>
</feature>
<protein>
    <submittedName>
        <fullName evidence="4">Mitochondrial amidoxime reducing component 2</fullName>
    </submittedName>
</protein>
<dbReference type="GO" id="GO:0042126">
    <property type="term" value="P:nitrate metabolic process"/>
    <property type="evidence" value="ECO:0007669"/>
    <property type="project" value="TreeGrafter"/>
</dbReference>
<dbReference type="SUPFAM" id="SSF141673">
    <property type="entry name" value="MOSC N-terminal domain-like"/>
    <property type="match status" value="1"/>
</dbReference>
<name>A0A3Q1EIB6_9TELE</name>
<evidence type="ECO:0000313" key="4">
    <source>
        <dbReference type="Ensembl" id="ENSAPOP00000003214.1"/>
    </source>
</evidence>
<dbReference type="InterPro" id="IPR005302">
    <property type="entry name" value="MoCF_Sase_C"/>
</dbReference>
<evidence type="ECO:0000256" key="2">
    <source>
        <dbReference type="SAM" id="Phobius"/>
    </source>
</evidence>
<dbReference type="InterPro" id="IPR005303">
    <property type="entry name" value="MOCOS_middle"/>
</dbReference>
<dbReference type="GO" id="GO:0005743">
    <property type="term" value="C:mitochondrial inner membrane"/>
    <property type="evidence" value="ECO:0007669"/>
    <property type="project" value="TreeGrafter"/>
</dbReference>
<dbReference type="InterPro" id="IPR011037">
    <property type="entry name" value="Pyrv_Knase-like_insert_dom_sf"/>
</dbReference>
<proteinExistence type="predicted"/>
<dbReference type="GO" id="GO:0043546">
    <property type="term" value="F:molybdopterin cofactor binding"/>
    <property type="evidence" value="ECO:0007669"/>
    <property type="project" value="TreeGrafter"/>
</dbReference>
<accession>A0A3Q1EIB6</accession>
<reference evidence="4" key="2">
    <citation type="submission" date="2025-09" db="UniProtKB">
        <authorList>
            <consortium name="Ensembl"/>
        </authorList>
    </citation>
    <scope>IDENTIFICATION</scope>
</reference>
<dbReference type="Pfam" id="PF03476">
    <property type="entry name" value="MOSC_N"/>
    <property type="match status" value="1"/>
</dbReference>
<keyword evidence="2" id="KW-0472">Membrane</keyword>
<evidence type="ECO:0000313" key="5">
    <source>
        <dbReference type="Proteomes" id="UP000257200"/>
    </source>
</evidence>
<dbReference type="PANTHER" id="PTHR14237">
    <property type="entry name" value="MOLYBDOPTERIN COFACTOR SULFURASE MOSC"/>
    <property type="match status" value="1"/>
</dbReference>
<evidence type="ECO:0000256" key="1">
    <source>
        <dbReference type="SAM" id="MobiDB-lite"/>
    </source>
</evidence>
<dbReference type="AlphaFoldDB" id="A0A3Q1EIB6"/>
<keyword evidence="2" id="KW-0812">Transmembrane</keyword>
<dbReference type="GO" id="GO:0030170">
    <property type="term" value="F:pyridoxal phosphate binding"/>
    <property type="evidence" value="ECO:0007669"/>
    <property type="project" value="InterPro"/>
</dbReference>
<dbReference type="Ensembl" id="ENSAPOT00000012136.1">
    <property type="protein sequence ID" value="ENSAPOP00000003214.1"/>
    <property type="gene ID" value="ENSAPOG00000004670.1"/>
</dbReference>
<dbReference type="Proteomes" id="UP000257200">
    <property type="component" value="Unplaced"/>
</dbReference>
<dbReference type="STRING" id="80966.ENSAPOP00000003214"/>
<feature type="region of interest" description="Disordered" evidence="1">
    <location>
        <begin position="1"/>
        <end position="32"/>
    </location>
</feature>
<organism evidence="4 5">
    <name type="scientific">Acanthochromis polyacanthus</name>
    <name type="common">spiny chromis</name>
    <dbReference type="NCBI Taxonomy" id="80966"/>
    <lineage>
        <taxon>Eukaryota</taxon>
        <taxon>Metazoa</taxon>
        <taxon>Chordata</taxon>
        <taxon>Craniata</taxon>
        <taxon>Vertebrata</taxon>
        <taxon>Euteleostomi</taxon>
        <taxon>Actinopterygii</taxon>
        <taxon>Neopterygii</taxon>
        <taxon>Teleostei</taxon>
        <taxon>Neoteleostei</taxon>
        <taxon>Acanthomorphata</taxon>
        <taxon>Ovalentaria</taxon>
        <taxon>Pomacentridae</taxon>
        <taxon>Acanthochromis</taxon>
    </lineage>
</organism>
<feature type="transmembrane region" description="Helical" evidence="2">
    <location>
        <begin position="74"/>
        <end position="95"/>
    </location>
</feature>
<dbReference type="GeneTree" id="ENSGT00940000159665"/>
<sequence length="386" mass="43423">MPEKLPPAIRRETRRSNRRSIHSTNPCIDPPPPEHLLFSTLATDLSIYVKDRNSSTEKGLIDLVAEGLTDPSKAAVLLGGAVVTLLALGLGYRFLWRPEKLLRVGVVSQLLVHPLKSGRAVHVALAECLKFGLKFGELQDRHWLVVTEDGHMVTGRQEPRLVLVSLSCQEGKVCLNGPNMEEVRFPLEQPENRIIDCRVFSTDIQGRDCGDEASRWLTAFLGAEKTFRLVHFEPQMKPRRPAESEPQFSQHEKVAYPDYGPVMLLSDASVKDLSSKLDRPVTAERFRPNIVVSDCEAFEEDSWEEIQIGSVRLQRVMSCGRCIFTTVDPETGIINRKEPLETLKSYRLCDPSEKHIYKSAPLFGQLLTVKKTGILQVGDVVYKISR</sequence>
<dbReference type="Pfam" id="PF03473">
    <property type="entry name" value="MOSC"/>
    <property type="match status" value="1"/>
</dbReference>